<evidence type="ECO:0000313" key="7">
    <source>
        <dbReference type="Proteomes" id="UP001249851"/>
    </source>
</evidence>
<dbReference type="EMBL" id="JARQWQ010000068">
    <property type="protein sequence ID" value="KAK2554651.1"/>
    <property type="molecule type" value="Genomic_DNA"/>
</dbReference>
<dbReference type="InterPro" id="IPR032675">
    <property type="entry name" value="LRR_dom_sf"/>
</dbReference>
<dbReference type="PANTHER" id="PTHR31994:SF3">
    <property type="entry name" value="LEUCINE-RICH REPEAT-CONTAINING PROTEIN 42"/>
    <property type="match status" value="1"/>
</dbReference>
<proteinExistence type="inferred from homology"/>
<dbReference type="Pfam" id="PF13516">
    <property type="entry name" value="LRR_6"/>
    <property type="match status" value="2"/>
</dbReference>
<keyword evidence="7" id="KW-1185">Reference proteome</keyword>
<dbReference type="InterPro" id="IPR039631">
    <property type="entry name" value="LRRC42"/>
</dbReference>
<gene>
    <name evidence="6" type="ORF">P5673_023887</name>
</gene>
<protein>
    <recommendedName>
        <fullName evidence="2">Leucine-rich repeat-containing protein 42</fullName>
    </recommendedName>
</protein>
<feature type="region of interest" description="Disordered" evidence="5">
    <location>
        <begin position="354"/>
        <end position="380"/>
    </location>
</feature>
<dbReference type="SUPFAM" id="SSF52047">
    <property type="entry name" value="RNI-like"/>
    <property type="match status" value="1"/>
</dbReference>
<reference evidence="6" key="1">
    <citation type="journal article" date="2023" name="G3 (Bethesda)">
        <title>Whole genome assembly and annotation of the endangered Caribbean coral Acropora cervicornis.</title>
        <authorList>
            <person name="Selwyn J.D."/>
            <person name="Vollmer S.V."/>
        </authorList>
    </citation>
    <scope>NUCLEOTIDE SEQUENCE</scope>
    <source>
        <strain evidence="6">K2</strain>
    </source>
</reference>
<dbReference type="PANTHER" id="PTHR31994">
    <property type="entry name" value="LEUCINE-RICH REPEAT-CONTAINING PROTEIN 42"/>
    <property type="match status" value="1"/>
</dbReference>
<keyword evidence="4" id="KW-0677">Repeat</keyword>
<name>A0AAD9Q4R7_ACRCE</name>
<dbReference type="AlphaFoldDB" id="A0AAD9Q4R7"/>
<evidence type="ECO:0000313" key="6">
    <source>
        <dbReference type="EMBL" id="KAK2554651.1"/>
    </source>
</evidence>
<evidence type="ECO:0000256" key="5">
    <source>
        <dbReference type="SAM" id="MobiDB-lite"/>
    </source>
</evidence>
<keyword evidence="3" id="KW-0433">Leucine-rich repeat</keyword>
<reference evidence="6" key="2">
    <citation type="journal article" date="2023" name="Science">
        <title>Genomic signatures of disease resistance in endangered staghorn corals.</title>
        <authorList>
            <person name="Vollmer S.V."/>
            <person name="Selwyn J.D."/>
            <person name="Despard B.A."/>
            <person name="Roesel C.L."/>
        </authorList>
    </citation>
    <scope>NUCLEOTIDE SEQUENCE</scope>
    <source>
        <strain evidence="6">K2</strain>
    </source>
</reference>
<organism evidence="6 7">
    <name type="scientific">Acropora cervicornis</name>
    <name type="common">Staghorn coral</name>
    <dbReference type="NCBI Taxonomy" id="6130"/>
    <lineage>
        <taxon>Eukaryota</taxon>
        <taxon>Metazoa</taxon>
        <taxon>Cnidaria</taxon>
        <taxon>Anthozoa</taxon>
        <taxon>Hexacorallia</taxon>
        <taxon>Scleractinia</taxon>
        <taxon>Astrocoeniina</taxon>
        <taxon>Acroporidae</taxon>
        <taxon>Acropora</taxon>
    </lineage>
</organism>
<evidence type="ECO:0000256" key="3">
    <source>
        <dbReference type="ARBA" id="ARBA00022614"/>
    </source>
</evidence>
<feature type="compositionally biased region" description="Basic and acidic residues" evidence="5">
    <location>
        <begin position="367"/>
        <end position="378"/>
    </location>
</feature>
<comment type="similarity">
    <text evidence="1">Belongs to the LRRC42 family.</text>
</comment>
<dbReference type="Gene3D" id="3.80.10.10">
    <property type="entry name" value="Ribonuclease Inhibitor"/>
    <property type="match status" value="1"/>
</dbReference>
<accession>A0AAD9Q4R7</accession>
<dbReference type="InterPro" id="IPR001611">
    <property type="entry name" value="Leu-rich_rpt"/>
</dbReference>
<comment type="caution">
    <text evidence="6">The sequence shown here is derived from an EMBL/GenBank/DDBJ whole genome shotgun (WGS) entry which is preliminary data.</text>
</comment>
<evidence type="ECO:0000256" key="4">
    <source>
        <dbReference type="ARBA" id="ARBA00022737"/>
    </source>
</evidence>
<evidence type="ECO:0000256" key="1">
    <source>
        <dbReference type="ARBA" id="ARBA00009297"/>
    </source>
</evidence>
<dbReference type="Proteomes" id="UP001249851">
    <property type="component" value="Unassembled WGS sequence"/>
</dbReference>
<evidence type="ECO:0000256" key="2">
    <source>
        <dbReference type="ARBA" id="ARBA00014198"/>
    </source>
</evidence>
<sequence>MPFDSLAKETFDNWNDTGLVYTRNKYGRVSSPPGYGLMDKNDCPTGFEKSLFKGASCSMIIDGNFYNPYSLFLICLDYVAKNVSMVESLAGFPEIVGEQLFHKVQESNGFHFCSKNLKLFCEAYGGLVLSQLSLTSEHIVTSNYLENLQLFVFLTELDVSHCHLGDSHDLLAFISHLQNLELLSLKDNCFSDTGVKKLTLPRRLLNDGLEKLSVLDLSLNPKISDDSIKYIVKMNSLTALNLSGTGITLTSGVPNLVDSTSLCLTPEVAIFNAENPFTINKGWAVNLVSDWKKASKELKENIKTNRNSAREQKGNFYKSTRPAVMKKATEPRQHATLSELPVILLAVDENKPHCSQANTKQPFIGDGRSDKKASERSVHPRKKLKLTEGYVCLNTSAICGDEGLDDELLRGYLNCGADSKPVKGHRSLLESLNFTS</sequence>